<accession>A0A1F7IBP1</accession>
<proteinExistence type="predicted"/>
<sequence length="125" mass="14299">MDTNVKTDDSSNAEEFRKMIEVEVLKIIKDLAENGLTPKERIQEIAESTLNLIKPGMNIEELYGSAVKLDDRHSELAPVVFKIMKEYEEKFEKKALVHVSQLVKEGNFDKAQDMVKKVLLFKSLS</sequence>
<gene>
    <name evidence="1" type="ORF">A3A74_04035</name>
</gene>
<organism evidence="1 2">
    <name type="scientific">Candidatus Roizmanbacteria bacterium RIFCSPLOWO2_01_FULL_35_13</name>
    <dbReference type="NCBI Taxonomy" id="1802055"/>
    <lineage>
        <taxon>Bacteria</taxon>
        <taxon>Candidatus Roizmaniibacteriota</taxon>
    </lineage>
</organism>
<evidence type="ECO:0000313" key="2">
    <source>
        <dbReference type="Proteomes" id="UP000179270"/>
    </source>
</evidence>
<evidence type="ECO:0000313" key="1">
    <source>
        <dbReference type="EMBL" id="OGK40760.1"/>
    </source>
</evidence>
<dbReference type="AlphaFoldDB" id="A0A1F7IBP1"/>
<comment type="caution">
    <text evidence="1">The sequence shown here is derived from an EMBL/GenBank/DDBJ whole genome shotgun (WGS) entry which is preliminary data.</text>
</comment>
<protein>
    <submittedName>
        <fullName evidence="1">Uncharacterized protein</fullName>
    </submittedName>
</protein>
<dbReference type="STRING" id="1802055.A3A74_04035"/>
<name>A0A1F7IBP1_9BACT</name>
<dbReference type="EMBL" id="MGAF01000026">
    <property type="protein sequence ID" value="OGK40760.1"/>
    <property type="molecule type" value="Genomic_DNA"/>
</dbReference>
<dbReference type="Proteomes" id="UP000179270">
    <property type="component" value="Unassembled WGS sequence"/>
</dbReference>
<reference evidence="1 2" key="1">
    <citation type="journal article" date="2016" name="Nat. Commun.">
        <title>Thousands of microbial genomes shed light on interconnected biogeochemical processes in an aquifer system.</title>
        <authorList>
            <person name="Anantharaman K."/>
            <person name="Brown C.T."/>
            <person name="Hug L.A."/>
            <person name="Sharon I."/>
            <person name="Castelle C.J."/>
            <person name="Probst A.J."/>
            <person name="Thomas B.C."/>
            <person name="Singh A."/>
            <person name="Wilkins M.J."/>
            <person name="Karaoz U."/>
            <person name="Brodie E.L."/>
            <person name="Williams K.H."/>
            <person name="Hubbard S.S."/>
            <person name="Banfield J.F."/>
        </authorList>
    </citation>
    <scope>NUCLEOTIDE SEQUENCE [LARGE SCALE GENOMIC DNA]</scope>
</reference>